<keyword evidence="1" id="KW-1133">Transmembrane helix</keyword>
<gene>
    <name evidence="2" type="ORF">HMPREF9151_01636</name>
</gene>
<dbReference type="HOGENOM" id="CLU_1383035_0_0_10"/>
<protein>
    <submittedName>
        <fullName evidence="2">Uncharacterized protein</fullName>
    </submittedName>
</protein>
<reference evidence="2 3" key="1">
    <citation type="submission" date="2012-05" db="EMBL/GenBank/DDBJ databases">
        <authorList>
            <person name="Weinstock G."/>
            <person name="Sodergren E."/>
            <person name="Lobos E.A."/>
            <person name="Fulton L."/>
            <person name="Fulton R."/>
            <person name="Courtney L."/>
            <person name="Fronick C."/>
            <person name="O'Laughlin M."/>
            <person name="Godfrey J."/>
            <person name="Wilson R.M."/>
            <person name="Miner T."/>
            <person name="Farmer C."/>
            <person name="Delehaunty K."/>
            <person name="Cordes M."/>
            <person name="Minx P."/>
            <person name="Tomlinson C."/>
            <person name="Chen J."/>
            <person name="Wollam A."/>
            <person name="Pepin K.H."/>
            <person name="Bhonagiri V."/>
            <person name="Zhang X."/>
            <person name="Suruliraj S."/>
            <person name="Warren W."/>
            <person name="Mitreva M."/>
            <person name="Mardis E.R."/>
            <person name="Wilson R.K."/>
        </authorList>
    </citation>
    <scope>NUCLEOTIDE SEQUENCE [LARGE SCALE GENOMIC DNA]</scope>
    <source>
        <strain evidence="2 3">F0055</strain>
    </source>
</reference>
<dbReference type="STRING" id="1127699.HMPREF9151_01636"/>
<sequence>MIISKTFNALFIFIITYCFVSPAIWIIFALVLIYIMVRKTMFTVCALLVLSASSVYAQDDKTSENGSLSEKVSELVKKTKTSMEKAGQRISKVIGIDEKNRKHSDNVKIDGTYYMRLYSKNIYTGKEAKTFRKACEDVFMKKYPNAVITSVAIPQDGWLSEMVKSGSKIVGYEQTMYCYIIAKDGGDGYINARFSFQQCKDVGKAYESIEGKWPQWDRTDVLTPAIYNELLNK</sequence>
<name>L1N8T4_9BACT</name>
<dbReference type="Proteomes" id="UP000010433">
    <property type="component" value="Unassembled WGS sequence"/>
</dbReference>
<keyword evidence="3" id="KW-1185">Reference proteome</keyword>
<proteinExistence type="predicted"/>
<evidence type="ECO:0000313" key="3">
    <source>
        <dbReference type="Proteomes" id="UP000010433"/>
    </source>
</evidence>
<keyword evidence="1" id="KW-0472">Membrane</keyword>
<keyword evidence="1" id="KW-0812">Transmembrane</keyword>
<evidence type="ECO:0000313" key="2">
    <source>
        <dbReference type="EMBL" id="EKX99616.1"/>
    </source>
</evidence>
<organism evidence="2 3">
    <name type="scientific">Hoylesella saccharolytica F0055</name>
    <dbReference type="NCBI Taxonomy" id="1127699"/>
    <lineage>
        <taxon>Bacteria</taxon>
        <taxon>Pseudomonadati</taxon>
        <taxon>Bacteroidota</taxon>
        <taxon>Bacteroidia</taxon>
        <taxon>Bacteroidales</taxon>
        <taxon>Prevotellaceae</taxon>
        <taxon>Hoylesella</taxon>
    </lineage>
</organism>
<comment type="caution">
    <text evidence="2">The sequence shown here is derived from an EMBL/GenBank/DDBJ whole genome shotgun (WGS) entry which is preliminary data.</text>
</comment>
<dbReference type="EMBL" id="AMEP01000099">
    <property type="protein sequence ID" value="EKX99616.1"/>
    <property type="molecule type" value="Genomic_DNA"/>
</dbReference>
<evidence type="ECO:0000256" key="1">
    <source>
        <dbReference type="SAM" id="Phobius"/>
    </source>
</evidence>
<accession>L1N8T4</accession>
<dbReference type="PATRIC" id="fig|1127699.3.peg.1511"/>
<dbReference type="AlphaFoldDB" id="L1N8T4"/>
<feature type="transmembrane region" description="Helical" evidence="1">
    <location>
        <begin position="7"/>
        <end position="35"/>
    </location>
</feature>